<dbReference type="AlphaFoldDB" id="A0A5C8D5X1"/>
<dbReference type="RefSeq" id="WP_147738138.1">
    <property type="nucleotide sequence ID" value="NZ_SAXU01000001.1"/>
</dbReference>
<dbReference type="Proteomes" id="UP000324638">
    <property type="component" value="Unassembled WGS sequence"/>
</dbReference>
<dbReference type="EMBL" id="SAXU01000001">
    <property type="protein sequence ID" value="TXJ19811.1"/>
    <property type="molecule type" value="Genomic_DNA"/>
</dbReference>
<sequence>MKKIIFFISILFIFISCSNELITVVDEYNPPYGIKAIPGNNSISISFWSGILASDFVGFNIYIKQGNSSFTQPTDAIKNNLGGYPTVANSTHTRTNFTIQVPPTQTGQTYQNGTLYYVTVTAYGTNDLTDTKYIETKINAIVPVIPRTEGNGTGNTITANSQTVGTIDKTQNLVTASGGWKLQYFGPQSDFNAVVVITNKNFYEKDAYSLNGLYIFSNTGQSALAKVWLNSSSGYRWAYHNQASQWNGI</sequence>
<evidence type="ECO:0000256" key="1">
    <source>
        <dbReference type="SAM" id="Phobius"/>
    </source>
</evidence>
<gene>
    <name evidence="2" type="ORF">EPJ79_01240</name>
</gene>
<comment type="caution">
    <text evidence="2">The sequence shown here is derived from an EMBL/GenBank/DDBJ whole genome shotgun (WGS) entry which is preliminary data.</text>
</comment>
<feature type="transmembrane region" description="Helical" evidence="1">
    <location>
        <begin position="43"/>
        <end position="63"/>
    </location>
</feature>
<name>A0A5C8D5X1_9SPIR</name>
<accession>A0A5C8D5X1</accession>
<proteinExistence type="predicted"/>
<evidence type="ECO:0000313" key="2">
    <source>
        <dbReference type="EMBL" id="TXJ19811.1"/>
    </source>
</evidence>
<reference evidence="2 3" key="1">
    <citation type="journal article" date="1992" name="Lakartidningen">
        <title>[Penicillin V and not amoxicillin is the first choice preparation in acute otitis].</title>
        <authorList>
            <person name="Kamme C."/>
            <person name="Lundgren K."/>
            <person name="Prellner K."/>
        </authorList>
    </citation>
    <scope>NUCLEOTIDE SEQUENCE [LARGE SCALE GENOMIC DNA]</scope>
    <source>
        <strain evidence="2 3">513A</strain>
    </source>
</reference>
<protein>
    <submittedName>
        <fullName evidence="2">Uncharacterized protein</fullName>
    </submittedName>
</protein>
<evidence type="ECO:0000313" key="3">
    <source>
        <dbReference type="Proteomes" id="UP000324638"/>
    </source>
</evidence>
<keyword evidence="1" id="KW-0812">Transmembrane</keyword>
<keyword evidence="1" id="KW-0472">Membrane</keyword>
<keyword evidence="1" id="KW-1133">Transmembrane helix</keyword>
<dbReference type="PROSITE" id="PS51257">
    <property type="entry name" value="PROKAR_LIPOPROTEIN"/>
    <property type="match status" value="1"/>
</dbReference>
<organism evidence="2 3">
    <name type="scientific">Brachyspira aalborgi</name>
    <dbReference type="NCBI Taxonomy" id="29522"/>
    <lineage>
        <taxon>Bacteria</taxon>
        <taxon>Pseudomonadati</taxon>
        <taxon>Spirochaetota</taxon>
        <taxon>Spirochaetia</taxon>
        <taxon>Brachyspirales</taxon>
        <taxon>Brachyspiraceae</taxon>
        <taxon>Brachyspira</taxon>
    </lineage>
</organism>